<accession>A0A506U5P3</accession>
<evidence type="ECO:0000256" key="1">
    <source>
        <dbReference type="SAM" id="MobiDB-lite"/>
    </source>
</evidence>
<dbReference type="Proteomes" id="UP000318801">
    <property type="component" value="Unassembled WGS sequence"/>
</dbReference>
<name>A0A506U5P3_9HYPH</name>
<comment type="caution">
    <text evidence="2">The sequence shown here is derived from an EMBL/GenBank/DDBJ whole genome shotgun (WGS) entry which is preliminary data.</text>
</comment>
<organism evidence="2 3">
    <name type="scientific">Martelella alba</name>
    <dbReference type="NCBI Taxonomy" id="2590451"/>
    <lineage>
        <taxon>Bacteria</taxon>
        <taxon>Pseudomonadati</taxon>
        <taxon>Pseudomonadota</taxon>
        <taxon>Alphaproteobacteria</taxon>
        <taxon>Hyphomicrobiales</taxon>
        <taxon>Aurantimonadaceae</taxon>
        <taxon>Martelella</taxon>
    </lineage>
</organism>
<reference evidence="2 3" key="1">
    <citation type="submission" date="2019-06" db="EMBL/GenBank/DDBJ databases">
        <authorList>
            <person name="Li M."/>
        </authorList>
    </citation>
    <scope>NUCLEOTIDE SEQUENCE [LARGE SCALE GENOMIC DNA]</scope>
    <source>
        <strain evidence="2 3">BGMRC2036</strain>
    </source>
</reference>
<proteinExistence type="predicted"/>
<feature type="region of interest" description="Disordered" evidence="1">
    <location>
        <begin position="265"/>
        <end position="296"/>
    </location>
</feature>
<gene>
    <name evidence="2" type="ORF">FJU08_12810</name>
</gene>
<sequence>MNSDVATLIADMVRAGVDADLIGRTAEALAGRVMVDAPAAFEDEARSAGAIRQERYRARKTAAKQRNRASQSVTRDVTRYALQDGENRWQNGKEPEFTGLFANGGNDDRRNAASQGVTGDVTRYAEGQKEKAPHTPLEKNSPLKEKTPKGVQKKVPLIAGNEASEARRRAGDIAGLSAEFDDQFWPAYPQKVAKPAALKAFMRARTRADLETILAGLNRYVAKRDDRPWCNPATWLNQDRWNDAPVSAPQPMPRSPPAFRENLQERQQRISRTMRGEDDDGTGGKIIDIGRRDYRA</sequence>
<feature type="region of interest" description="Disordered" evidence="1">
    <location>
        <begin position="87"/>
        <end position="151"/>
    </location>
</feature>
<dbReference type="OrthoDB" id="7913691at2"/>
<feature type="compositionally biased region" description="Basic and acidic residues" evidence="1">
    <location>
        <begin position="126"/>
        <end position="148"/>
    </location>
</feature>
<dbReference type="EMBL" id="VHLG01000008">
    <property type="protein sequence ID" value="TPW29692.1"/>
    <property type="molecule type" value="Genomic_DNA"/>
</dbReference>
<protein>
    <submittedName>
        <fullName evidence="2">Uncharacterized protein</fullName>
    </submittedName>
</protein>
<evidence type="ECO:0000313" key="2">
    <source>
        <dbReference type="EMBL" id="TPW29692.1"/>
    </source>
</evidence>
<evidence type="ECO:0000313" key="3">
    <source>
        <dbReference type="Proteomes" id="UP000318801"/>
    </source>
</evidence>
<keyword evidence="3" id="KW-1185">Reference proteome</keyword>
<dbReference type="RefSeq" id="WP_141149415.1">
    <property type="nucleotide sequence ID" value="NZ_VHLG01000008.1"/>
</dbReference>
<feature type="compositionally biased region" description="Basic and acidic residues" evidence="1">
    <location>
        <begin position="87"/>
        <end position="96"/>
    </location>
</feature>
<dbReference type="AlphaFoldDB" id="A0A506U5P3"/>